<dbReference type="SUPFAM" id="SSF46689">
    <property type="entry name" value="Homeodomain-like"/>
    <property type="match status" value="1"/>
</dbReference>
<accession>A0AAE0ZD49</accession>
<dbReference type="Gene3D" id="1.10.10.60">
    <property type="entry name" value="Homeodomain-like"/>
    <property type="match status" value="1"/>
</dbReference>
<dbReference type="InterPro" id="IPR009057">
    <property type="entry name" value="Homeodomain-like_sf"/>
</dbReference>
<sequence>MPRMYKPKTGARPYNSAPPTSVAQAIDDYKCGGLSQREICQKYGIPRSSFQNHLKGEDWCSGFMDSHKAKIKNRMCQNMSRKRAEVNRKAIDQYFAELEHSIDCVSPQNIVNYGETNLTDEPGRKRLIFKRGIRYPERLMNSTKTSTGLMLAGTAGGDILPVYVVYKSEHLWSTWIAIGPHKARFNRSKSGWFVHVCFVLWFKSIALPYCRSLEDKKVLKGDNPSPNFSTA</sequence>
<evidence type="ECO:0000313" key="2">
    <source>
        <dbReference type="EMBL" id="KAK3767258.1"/>
    </source>
</evidence>
<keyword evidence="3" id="KW-1185">Reference proteome</keyword>
<comment type="caution">
    <text evidence="2">The sequence shown here is derived from an EMBL/GenBank/DDBJ whole genome shotgun (WGS) entry which is preliminary data.</text>
</comment>
<dbReference type="GO" id="GO:0003677">
    <property type="term" value="F:DNA binding"/>
    <property type="evidence" value="ECO:0007669"/>
    <property type="project" value="InterPro"/>
</dbReference>
<evidence type="ECO:0000313" key="3">
    <source>
        <dbReference type="Proteomes" id="UP001283361"/>
    </source>
</evidence>
<dbReference type="Proteomes" id="UP001283361">
    <property type="component" value="Unassembled WGS sequence"/>
</dbReference>
<evidence type="ECO:0000259" key="1">
    <source>
        <dbReference type="Pfam" id="PF05225"/>
    </source>
</evidence>
<proteinExistence type="predicted"/>
<feature type="domain" description="HTH psq-type" evidence="1">
    <location>
        <begin position="20"/>
        <end position="56"/>
    </location>
</feature>
<gene>
    <name evidence="2" type="ORF">RRG08_061674</name>
</gene>
<reference evidence="2" key="1">
    <citation type="journal article" date="2023" name="G3 (Bethesda)">
        <title>A reference genome for the long-term kleptoplast-retaining sea slug Elysia crispata morphotype clarki.</title>
        <authorList>
            <person name="Eastman K.E."/>
            <person name="Pendleton A.L."/>
            <person name="Shaikh M.A."/>
            <person name="Suttiyut T."/>
            <person name="Ogas R."/>
            <person name="Tomko P."/>
            <person name="Gavelis G."/>
            <person name="Widhalm J.R."/>
            <person name="Wisecaver J.H."/>
        </authorList>
    </citation>
    <scope>NUCLEOTIDE SEQUENCE</scope>
    <source>
        <strain evidence="2">ECLA1</strain>
    </source>
</reference>
<name>A0AAE0ZD49_9GAST</name>
<protein>
    <recommendedName>
        <fullName evidence="1">HTH psq-type domain-containing protein</fullName>
    </recommendedName>
</protein>
<dbReference type="InterPro" id="IPR007889">
    <property type="entry name" value="HTH_Psq"/>
</dbReference>
<organism evidence="2 3">
    <name type="scientific">Elysia crispata</name>
    <name type="common">lettuce slug</name>
    <dbReference type="NCBI Taxonomy" id="231223"/>
    <lineage>
        <taxon>Eukaryota</taxon>
        <taxon>Metazoa</taxon>
        <taxon>Spiralia</taxon>
        <taxon>Lophotrochozoa</taxon>
        <taxon>Mollusca</taxon>
        <taxon>Gastropoda</taxon>
        <taxon>Heterobranchia</taxon>
        <taxon>Euthyneura</taxon>
        <taxon>Panpulmonata</taxon>
        <taxon>Sacoglossa</taxon>
        <taxon>Placobranchoidea</taxon>
        <taxon>Plakobranchidae</taxon>
        <taxon>Elysia</taxon>
    </lineage>
</organism>
<dbReference type="Pfam" id="PF05225">
    <property type="entry name" value="HTH_psq"/>
    <property type="match status" value="1"/>
</dbReference>
<dbReference type="AlphaFoldDB" id="A0AAE0ZD49"/>
<dbReference type="EMBL" id="JAWDGP010004169">
    <property type="protein sequence ID" value="KAK3767258.1"/>
    <property type="molecule type" value="Genomic_DNA"/>
</dbReference>